<dbReference type="GO" id="GO:0036054">
    <property type="term" value="F:protein-malonyllysine demalonylase activity"/>
    <property type="evidence" value="ECO:0007669"/>
    <property type="project" value="InterPro"/>
</dbReference>
<dbReference type="GO" id="GO:0008270">
    <property type="term" value="F:zinc ion binding"/>
    <property type="evidence" value="ECO:0007669"/>
    <property type="project" value="UniProtKB-UniRule"/>
</dbReference>
<dbReference type="EMBL" id="CP025120">
    <property type="protein sequence ID" value="AUD79608.1"/>
    <property type="molecule type" value="Genomic_DNA"/>
</dbReference>
<comment type="cofactor">
    <cofactor evidence="1">
        <name>Zn(2+)</name>
        <dbReference type="ChEBI" id="CHEBI:29105"/>
    </cofactor>
    <text evidence="1">Binds 1 zinc ion per subunit.</text>
</comment>
<sequence length="253" mass="27586">MHIDQDVIDCIKNARRVCILTGAGVSAESGIATFRDAKEGKGLWSQYDPQQLASIDGFLKDPQTVWQWYQWRRDVNKDKEPNPAHLAIARWQKESHQNGKQVVSLITQNVDGLHQKAGSDPVTELHGNIWRNHCLQCGQIHQDSVEGIESVPQCLACGGQVRPSVVWFGEALPEQAWREAESAAYSCDLFLSVGTSSQVYPAAGLAALAKSQGATVIEINPEPTNSSVVDYQIAGKAGEVLSTLTFDPSSSDT</sequence>
<comment type="similarity">
    <text evidence="1">Belongs to the sirtuin family. Class III subfamily.</text>
</comment>
<dbReference type="CDD" id="cd01412">
    <property type="entry name" value="SIRT5_Af1_CobB"/>
    <property type="match status" value="1"/>
</dbReference>
<dbReference type="HAMAP" id="MF_01121">
    <property type="entry name" value="Sirtuin_ClassIII"/>
    <property type="match status" value="1"/>
</dbReference>
<dbReference type="RefSeq" id="WP_106647415.1">
    <property type="nucleotide sequence ID" value="NZ_BMGO01000001.1"/>
</dbReference>
<accession>A0A2K9B3W1</accession>
<keyword evidence="3" id="KW-1185">Reference proteome</keyword>
<dbReference type="PANTHER" id="PTHR11085:SF4">
    <property type="entry name" value="NAD-DEPENDENT PROTEIN DEACYLASE"/>
    <property type="match status" value="1"/>
</dbReference>
<dbReference type="InterPro" id="IPR027546">
    <property type="entry name" value="Sirtuin_class_III"/>
</dbReference>
<feature type="binding site" evidence="1">
    <location>
        <begin position="194"/>
        <end position="196"/>
    </location>
    <ligand>
        <name>NAD(+)</name>
        <dbReference type="ChEBI" id="CHEBI:57540"/>
    </ligand>
</feature>
<dbReference type="InterPro" id="IPR026590">
    <property type="entry name" value="Ssirtuin_cat_dom"/>
</dbReference>
<feature type="binding site" evidence="1">
    <location>
        <position position="157"/>
    </location>
    <ligand>
        <name>Zn(2+)</name>
        <dbReference type="ChEBI" id="CHEBI:29105"/>
    </ligand>
</feature>
<dbReference type="KEGG" id="kpd:CW740_10285"/>
<feature type="binding site" evidence="1">
    <location>
        <begin position="108"/>
        <end position="111"/>
    </location>
    <ligand>
        <name>NAD(+)</name>
        <dbReference type="ChEBI" id="CHEBI:57540"/>
    </ligand>
</feature>
<feature type="binding site" evidence="1">
    <location>
        <position position="134"/>
    </location>
    <ligand>
        <name>Zn(2+)</name>
        <dbReference type="ChEBI" id="CHEBI:29105"/>
    </ligand>
</feature>
<feature type="binding site" evidence="1">
    <location>
        <position position="137"/>
    </location>
    <ligand>
        <name>Zn(2+)</name>
        <dbReference type="ChEBI" id="CHEBI:29105"/>
    </ligand>
</feature>
<dbReference type="InterPro" id="IPR029035">
    <property type="entry name" value="DHS-like_NAD/FAD-binding_dom"/>
</dbReference>
<keyword evidence="1" id="KW-0963">Cytoplasm</keyword>
<dbReference type="EC" id="2.3.1.286" evidence="1"/>
<dbReference type="PANTHER" id="PTHR11085">
    <property type="entry name" value="NAD-DEPENDENT PROTEIN DEACYLASE SIRTUIN-5, MITOCHONDRIAL-RELATED"/>
    <property type="match status" value="1"/>
</dbReference>
<comment type="caution">
    <text evidence="1">Lacks conserved residue(s) required for the propagation of feature annotation.</text>
</comment>
<dbReference type="AlphaFoldDB" id="A0A2K9B3W1"/>
<feature type="binding site" evidence="1">
    <location>
        <position position="72"/>
    </location>
    <ligand>
        <name>substrate</name>
    </ligand>
</feature>
<evidence type="ECO:0000313" key="2">
    <source>
        <dbReference type="EMBL" id="AUD79608.1"/>
    </source>
</evidence>
<feature type="binding site" evidence="1">
    <location>
        <position position="237"/>
    </location>
    <ligand>
        <name>NAD(+)</name>
        <dbReference type="ChEBI" id="CHEBI:57540"/>
    </ligand>
</feature>
<comment type="catalytic activity">
    <reaction evidence="1">
        <text>N(6)-succinyl-L-lysyl-[protein] + NAD(+) + H2O = 2''-O-succinyl-ADP-D-ribose + nicotinamide + L-lysyl-[protein]</text>
        <dbReference type="Rhea" id="RHEA:47668"/>
        <dbReference type="Rhea" id="RHEA-COMP:9752"/>
        <dbReference type="Rhea" id="RHEA-COMP:11877"/>
        <dbReference type="ChEBI" id="CHEBI:15377"/>
        <dbReference type="ChEBI" id="CHEBI:17154"/>
        <dbReference type="ChEBI" id="CHEBI:29969"/>
        <dbReference type="ChEBI" id="CHEBI:57540"/>
        <dbReference type="ChEBI" id="CHEBI:87830"/>
        <dbReference type="ChEBI" id="CHEBI:87832"/>
    </reaction>
</comment>
<keyword evidence="1" id="KW-0479">Metal-binding</keyword>
<dbReference type="Gene3D" id="3.30.1600.10">
    <property type="entry name" value="SIR2/SIRT2 'Small Domain"/>
    <property type="match status" value="1"/>
</dbReference>
<dbReference type="GO" id="GO:0005737">
    <property type="term" value="C:cytoplasm"/>
    <property type="evidence" value="ECO:0007669"/>
    <property type="project" value="UniProtKB-SubCell"/>
</dbReference>
<keyword evidence="1" id="KW-0862">Zinc</keyword>
<feature type="active site" description="Proton acceptor" evidence="1">
    <location>
        <position position="126"/>
    </location>
</feature>
<dbReference type="NCBIfam" id="NF001753">
    <property type="entry name" value="PRK00481.1-3"/>
    <property type="match status" value="1"/>
</dbReference>
<dbReference type="GO" id="GO:0036055">
    <property type="term" value="F:protein-succinyllysine desuccinylase activity"/>
    <property type="evidence" value="ECO:0007669"/>
    <property type="project" value="UniProtKB-UniRule"/>
</dbReference>
<gene>
    <name evidence="1" type="primary">cobB</name>
    <name evidence="2" type="ORF">CW740_10285</name>
</gene>
<dbReference type="GO" id="GO:0017136">
    <property type="term" value="F:histone deacetylase activity, NAD-dependent"/>
    <property type="evidence" value="ECO:0007669"/>
    <property type="project" value="TreeGrafter"/>
</dbReference>
<dbReference type="PROSITE" id="PS50305">
    <property type="entry name" value="SIRTUIN"/>
    <property type="match status" value="1"/>
</dbReference>
<evidence type="ECO:0000313" key="3">
    <source>
        <dbReference type="Proteomes" id="UP000232693"/>
    </source>
</evidence>
<feature type="binding site" evidence="1">
    <location>
        <position position="154"/>
    </location>
    <ligand>
        <name>Zn(2+)</name>
        <dbReference type="ChEBI" id="CHEBI:29105"/>
    </ligand>
</feature>
<organism evidence="2 3">
    <name type="scientific">Kangiella profundi</name>
    <dbReference type="NCBI Taxonomy" id="1561924"/>
    <lineage>
        <taxon>Bacteria</taxon>
        <taxon>Pseudomonadati</taxon>
        <taxon>Pseudomonadota</taxon>
        <taxon>Gammaproteobacteria</taxon>
        <taxon>Kangiellales</taxon>
        <taxon>Kangiellaceae</taxon>
        <taxon>Kangiella</taxon>
    </lineage>
</organism>
<keyword evidence="1" id="KW-0520">NAD</keyword>
<evidence type="ECO:0000256" key="1">
    <source>
        <dbReference type="HAMAP-Rule" id="MF_01121"/>
    </source>
</evidence>
<dbReference type="InterPro" id="IPR050134">
    <property type="entry name" value="NAD-dep_sirtuin_deacylases"/>
</dbReference>
<feature type="binding site" evidence="1">
    <location>
        <begin position="220"/>
        <end position="222"/>
    </location>
    <ligand>
        <name>NAD(+)</name>
        <dbReference type="ChEBI" id="CHEBI:57540"/>
    </ligand>
</feature>
<comment type="subcellular location">
    <subcellularLocation>
        <location evidence="1">Cytoplasm</location>
    </subcellularLocation>
</comment>
<proteinExistence type="inferred from homology"/>
<reference evidence="2 3" key="1">
    <citation type="submission" date="2017-12" db="EMBL/GenBank/DDBJ databases">
        <title>Kangiella profundi FT102 completed genome.</title>
        <authorList>
            <person name="Xu J."/>
            <person name="Wang J."/>
            <person name="Lu Y."/>
        </authorList>
    </citation>
    <scope>NUCLEOTIDE SEQUENCE [LARGE SCALE GENOMIC DNA]</scope>
    <source>
        <strain evidence="2 3">FT102</strain>
    </source>
</reference>
<comment type="catalytic activity">
    <reaction evidence="1">
        <text>N(6)-acetyl-L-lysyl-[protein] + NAD(+) + H2O = 2''-O-acetyl-ADP-D-ribose + nicotinamide + L-lysyl-[protein]</text>
        <dbReference type="Rhea" id="RHEA:43636"/>
        <dbReference type="Rhea" id="RHEA-COMP:9752"/>
        <dbReference type="Rhea" id="RHEA-COMP:10731"/>
        <dbReference type="ChEBI" id="CHEBI:15377"/>
        <dbReference type="ChEBI" id="CHEBI:17154"/>
        <dbReference type="ChEBI" id="CHEBI:29969"/>
        <dbReference type="ChEBI" id="CHEBI:57540"/>
        <dbReference type="ChEBI" id="CHEBI:61930"/>
        <dbReference type="ChEBI" id="CHEBI:83767"/>
        <dbReference type="EC" id="2.3.1.286"/>
    </reaction>
</comment>
<dbReference type="GO" id="GO:0070403">
    <property type="term" value="F:NAD+ binding"/>
    <property type="evidence" value="ECO:0007669"/>
    <property type="project" value="UniProtKB-UniRule"/>
</dbReference>
<dbReference type="InterPro" id="IPR026591">
    <property type="entry name" value="Sirtuin_cat_small_dom_sf"/>
</dbReference>
<protein>
    <recommendedName>
        <fullName evidence="1">NAD-dependent protein deacylase</fullName>
        <ecNumber evidence="1">2.3.1.286</ecNumber>
    </recommendedName>
    <alternativeName>
        <fullName evidence="1">Regulatory protein SIR2 homolog</fullName>
    </alternativeName>
</protein>
<dbReference type="Gene3D" id="3.40.50.1220">
    <property type="entry name" value="TPP-binding domain"/>
    <property type="match status" value="1"/>
</dbReference>
<comment type="domain">
    <text evidence="1">2 residues (Tyr-69 and Arg-72) present in a large hydrophobic pocket are probably involved in substrate specificity. They are important for desuccinylation activity, but dispensable for deacetylation activity.</text>
</comment>
<dbReference type="InterPro" id="IPR003000">
    <property type="entry name" value="Sirtuin"/>
</dbReference>
<name>A0A2K9B3W1_9GAMM</name>
<dbReference type="SUPFAM" id="SSF52467">
    <property type="entry name" value="DHS-like NAD/FAD-binding domain"/>
    <property type="match status" value="1"/>
</dbReference>
<dbReference type="Proteomes" id="UP000232693">
    <property type="component" value="Chromosome"/>
</dbReference>
<dbReference type="OrthoDB" id="9800582at2"/>
<dbReference type="Pfam" id="PF02146">
    <property type="entry name" value="SIR2"/>
    <property type="match status" value="1"/>
</dbReference>
<feature type="binding site" evidence="1">
    <location>
        <position position="69"/>
    </location>
    <ligand>
        <name>substrate</name>
    </ligand>
</feature>
<comment type="function">
    <text evidence="1">NAD-dependent lysine deacetylase and desuccinylase that specifically removes acetyl and succinyl groups on target proteins. Modulates the activities of several proteins which are inactive in their acylated form.</text>
</comment>